<gene>
    <name evidence="2" type="ORF">BDV98DRAFT_571202</name>
</gene>
<feature type="compositionally biased region" description="Low complexity" evidence="1">
    <location>
        <begin position="109"/>
        <end position="118"/>
    </location>
</feature>
<evidence type="ECO:0000313" key="2">
    <source>
        <dbReference type="EMBL" id="TFK99581.1"/>
    </source>
</evidence>
<dbReference type="AlphaFoldDB" id="A0A5C3QD10"/>
<dbReference type="EMBL" id="ML178833">
    <property type="protein sequence ID" value="TFK99581.1"/>
    <property type="molecule type" value="Genomic_DNA"/>
</dbReference>
<feature type="region of interest" description="Disordered" evidence="1">
    <location>
        <begin position="95"/>
        <end position="131"/>
    </location>
</feature>
<name>A0A5C3QD10_9AGAR</name>
<keyword evidence="3" id="KW-1185">Reference proteome</keyword>
<protein>
    <submittedName>
        <fullName evidence="2">Uncharacterized protein</fullName>
    </submittedName>
</protein>
<evidence type="ECO:0000313" key="3">
    <source>
        <dbReference type="Proteomes" id="UP000305067"/>
    </source>
</evidence>
<reference evidence="2 3" key="1">
    <citation type="journal article" date="2019" name="Nat. Ecol. Evol.">
        <title>Megaphylogeny resolves global patterns of mushroom evolution.</title>
        <authorList>
            <person name="Varga T."/>
            <person name="Krizsan K."/>
            <person name="Foldi C."/>
            <person name="Dima B."/>
            <person name="Sanchez-Garcia M."/>
            <person name="Sanchez-Ramirez S."/>
            <person name="Szollosi G.J."/>
            <person name="Szarkandi J.G."/>
            <person name="Papp V."/>
            <person name="Albert L."/>
            <person name="Andreopoulos W."/>
            <person name="Angelini C."/>
            <person name="Antonin V."/>
            <person name="Barry K.W."/>
            <person name="Bougher N.L."/>
            <person name="Buchanan P."/>
            <person name="Buyck B."/>
            <person name="Bense V."/>
            <person name="Catcheside P."/>
            <person name="Chovatia M."/>
            <person name="Cooper J."/>
            <person name="Damon W."/>
            <person name="Desjardin D."/>
            <person name="Finy P."/>
            <person name="Geml J."/>
            <person name="Haridas S."/>
            <person name="Hughes K."/>
            <person name="Justo A."/>
            <person name="Karasinski D."/>
            <person name="Kautmanova I."/>
            <person name="Kiss B."/>
            <person name="Kocsube S."/>
            <person name="Kotiranta H."/>
            <person name="LaButti K.M."/>
            <person name="Lechner B.E."/>
            <person name="Liimatainen K."/>
            <person name="Lipzen A."/>
            <person name="Lukacs Z."/>
            <person name="Mihaltcheva S."/>
            <person name="Morgado L.N."/>
            <person name="Niskanen T."/>
            <person name="Noordeloos M.E."/>
            <person name="Ohm R.A."/>
            <person name="Ortiz-Santana B."/>
            <person name="Ovrebo C."/>
            <person name="Racz N."/>
            <person name="Riley R."/>
            <person name="Savchenko A."/>
            <person name="Shiryaev A."/>
            <person name="Soop K."/>
            <person name="Spirin V."/>
            <person name="Szebenyi C."/>
            <person name="Tomsovsky M."/>
            <person name="Tulloss R.E."/>
            <person name="Uehling J."/>
            <person name="Grigoriev I.V."/>
            <person name="Vagvolgyi C."/>
            <person name="Papp T."/>
            <person name="Martin F.M."/>
            <person name="Miettinen O."/>
            <person name="Hibbett D.S."/>
            <person name="Nagy L.G."/>
        </authorList>
    </citation>
    <scope>NUCLEOTIDE SEQUENCE [LARGE SCALE GENOMIC DNA]</scope>
    <source>
        <strain evidence="2 3">CBS 309.79</strain>
    </source>
</reference>
<sequence length="131" mass="13980">MPLRISDAETRLCINTLSGRQVTRISALDGPQAVRNSFHRVHLQSHSDVSTMNSVLSTPSRVLPARVSMKAETSAVSTPSTEATTLITWFPSSRSKNAKSKEVTVPKASSSSRLSTKSMALVKASASSPPV</sequence>
<dbReference type="Proteomes" id="UP000305067">
    <property type="component" value="Unassembled WGS sequence"/>
</dbReference>
<accession>A0A5C3QD10</accession>
<organism evidence="2 3">
    <name type="scientific">Pterulicium gracile</name>
    <dbReference type="NCBI Taxonomy" id="1884261"/>
    <lineage>
        <taxon>Eukaryota</taxon>
        <taxon>Fungi</taxon>
        <taxon>Dikarya</taxon>
        <taxon>Basidiomycota</taxon>
        <taxon>Agaricomycotina</taxon>
        <taxon>Agaricomycetes</taxon>
        <taxon>Agaricomycetidae</taxon>
        <taxon>Agaricales</taxon>
        <taxon>Pleurotineae</taxon>
        <taxon>Pterulaceae</taxon>
        <taxon>Pterulicium</taxon>
    </lineage>
</organism>
<proteinExistence type="predicted"/>
<evidence type="ECO:0000256" key="1">
    <source>
        <dbReference type="SAM" id="MobiDB-lite"/>
    </source>
</evidence>